<keyword evidence="2" id="KW-0326">Glycosidase</keyword>
<protein>
    <submittedName>
        <fullName evidence="2">Glucoamylase</fullName>
        <ecNumber evidence="2">3.2.1.3</ecNumber>
    </submittedName>
</protein>
<gene>
    <name evidence="2" type="ORF">AVDCRST_MAG58-2717</name>
</gene>
<keyword evidence="2" id="KW-0378">Hydrolase</keyword>
<feature type="region of interest" description="Disordered" evidence="1">
    <location>
        <begin position="1"/>
        <end position="29"/>
    </location>
</feature>
<feature type="non-terminal residue" evidence="2">
    <location>
        <position position="40"/>
    </location>
</feature>
<dbReference type="AlphaFoldDB" id="A0A6J4R1M3"/>
<dbReference type="GO" id="GO:0004339">
    <property type="term" value="F:glucan 1,4-alpha-glucosidase activity"/>
    <property type="evidence" value="ECO:0007669"/>
    <property type="project" value="UniProtKB-EC"/>
</dbReference>
<dbReference type="EMBL" id="CADCVF010000054">
    <property type="protein sequence ID" value="CAA9461633.1"/>
    <property type="molecule type" value="Genomic_DNA"/>
</dbReference>
<evidence type="ECO:0000313" key="2">
    <source>
        <dbReference type="EMBL" id="CAA9461633.1"/>
    </source>
</evidence>
<sequence>GAAQRRVRYAGREVGRQLPTGADLPGAGQLRVNAFQQRGL</sequence>
<reference evidence="2" key="1">
    <citation type="submission" date="2020-02" db="EMBL/GenBank/DDBJ databases">
        <authorList>
            <person name="Meier V. D."/>
        </authorList>
    </citation>
    <scope>NUCLEOTIDE SEQUENCE</scope>
    <source>
        <strain evidence="2">AVDCRST_MAG58</strain>
    </source>
</reference>
<name>A0A6J4R1M3_9ACTN</name>
<organism evidence="2">
    <name type="scientific">uncultured Rubrobacteraceae bacterium</name>
    <dbReference type="NCBI Taxonomy" id="349277"/>
    <lineage>
        <taxon>Bacteria</taxon>
        <taxon>Bacillati</taxon>
        <taxon>Actinomycetota</taxon>
        <taxon>Rubrobacteria</taxon>
        <taxon>Rubrobacterales</taxon>
        <taxon>Rubrobacteraceae</taxon>
        <taxon>environmental samples</taxon>
    </lineage>
</organism>
<evidence type="ECO:0000256" key="1">
    <source>
        <dbReference type="SAM" id="MobiDB-lite"/>
    </source>
</evidence>
<proteinExistence type="predicted"/>
<feature type="non-terminal residue" evidence="2">
    <location>
        <position position="1"/>
    </location>
</feature>
<dbReference type="EC" id="3.2.1.3" evidence="2"/>
<accession>A0A6J4R1M3</accession>